<dbReference type="InterPro" id="IPR038310">
    <property type="entry name" value="DUF1104_sf"/>
</dbReference>
<dbReference type="KEGG" id="amol:AMOL_1629"/>
<gene>
    <name evidence="1" type="ORF">AMOL_1629</name>
    <name evidence="2" type="ORF">CPU12_01880</name>
</gene>
<protein>
    <submittedName>
        <fullName evidence="2">DUF1104 domain-containing protein</fullName>
    </submittedName>
</protein>
<accession>A0A2G1DKN9</accession>
<dbReference type="AlphaFoldDB" id="A0A2G1DKN9"/>
<reference evidence="2 3" key="1">
    <citation type="submission" date="2017-09" db="EMBL/GenBank/DDBJ databases">
        <title>Arcobacter canalis sp. nov., a new species isolated from a water canal contaminated with urban sewage.</title>
        <authorList>
            <person name="Perez-Cataluna A."/>
            <person name="Salas-Masso N."/>
            <person name="Figueras M.J."/>
        </authorList>
    </citation>
    <scope>NUCLEOTIDE SEQUENCE [LARGE SCALE GENOMIC DNA]</scope>
    <source>
        <strain evidence="2 3">F98-3</strain>
    </source>
</reference>
<dbReference type="Proteomes" id="UP000262712">
    <property type="component" value="Chromosome"/>
</dbReference>
<dbReference type="Gene3D" id="1.20.120.1430">
    <property type="entry name" value="HP0721 helical bundle"/>
    <property type="match status" value="1"/>
</dbReference>
<dbReference type="EMBL" id="NXFY01000002">
    <property type="protein sequence ID" value="PHO19020.1"/>
    <property type="molecule type" value="Genomic_DNA"/>
</dbReference>
<sequence length="72" mass="8666">MLKVIFIMMIFFSSIFGKTDFSEMSTQELIAIMGYVKPHEQRNFNQELKSRIPTMNEKEKKAYIKNKKRMNR</sequence>
<dbReference type="EMBL" id="CP032098">
    <property type="protein sequence ID" value="AXX92596.1"/>
    <property type="molecule type" value="Genomic_DNA"/>
</dbReference>
<evidence type="ECO:0000313" key="1">
    <source>
        <dbReference type="EMBL" id="AXX92596.1"/>
    </source>
</evidence>
<evidence type="ECO:0000313" key="2">
    <source>
        <dbReference type="EMBL" id="PHO19020.1"/>
    </source>
</evidence>
<dbReference type="Pfam" id="PF06518">
    <property type="entry name" value="DUF1104"/>
    <property type="match status" value="1"/>
</dbReference>
<keyword evidence="3" id="KW-1185">Reference proteome</keyword>
<dbReference type="InterPro" id="IPR009488">
    <property type="entry name" value="DUF1104"/>
</dbReference>
<evidence type="ECO:0000313" key="3">
    <source>
        <dbReference type="Proteomes" id="UP000221222"/>
    </source>
</evidence>
<name>A0A2G1DKN9_9BACT</name>
<dbReference type="RefSeq" id="WP_099341380.1">
    <property type="nucleotide sequence ID" value="NZ_CP032098.1"/>
</dbReference>
<organism evidence="2 3">
    <name type="scientific">Malaciobacter molluscorum LMG 25693</name>
    <dbReference type="NCBI Taxonomy" id="870501"/>
    <lineage>
        <taxon>Bacteria</taxon>
        <taxon>Pseudomonadati</taxon>
        <taxon>Campylobacterota</taxon>
        <taxon>Epsilonproteobacteria</taxon>
        <taxon>Campylobacterales</taxon>
        <taxon>Arcobacteraceae</taxon>
        <taxon>Malaciobacter</taxon>
    </lineage>
</organism>
<evidence type="ECO:0000313" key="4">
    <source>
        <dbReference type="Proteomes" id="UP000262712"/>
    </source>
</evidence>
<proteinExistence type="predicted"/>
<dbReference type="Proteomes" id="UP000221222">
    <property type="component" value="Unassembled WGS sequence"/>
</dbReference>
<reference evidence="1 4" key="2">
    <citation type="submission" date="2018-08" db="EMBL/GenBank/DDBJ databases">
        <title>Complete genome of the Arcobacter molluscorum type strain LMG 25693.</title>
        <authorList>
            <person name="Miller W.G."/>
            <person name="Yee E."/>
            <person name="Bono J.L."/>
        </authorList>
    </citation>
    <scope>NUCLEOTIDE SEQUENCE [LARGE SCALE GENOMIC DNA]</scope>
    <source>
        <strain evidence="1 4">CECT 7696</strain>
    </source>
</reference>